<evidence type="ECO:0008006" key="3">
    <source>
        <dbReference type="Google" id="ProtNLM"/>
    </source>
</evidence>
<keyword evidence="2" id="KW-1185">Reference proteome</keyword>
<evidence type="ECO:0000313" key="2">
    <source>
        <dbReference type="Proteomes" id="UP000214646"/>
    </source>
</evidence>
<comment type="caution">
    <text evidence="1">The sequence shown here is derived from an EMBL/GenBank/DDBJ whole genome shotgun (WGS) entry which is preliminary data.</text>
</comment>
<evidence type="ECO:0000313" key="1">
    <source>
        <dbReference type="EMBL" id="OWK45490.1"/>
    </source>
</evidence>
<dbReference type="PROSITE" id="PS51257">
    <property type="entry name" value="PROKAR_LIPOPROTEIN"/>
    <property type="match status" value="1"/>
</dbReference>
<dbReference type="EMBL" id="NIDE01000002">
    <property type="protein sequence ID" value="OWK45490.1"/>
    <property type="molecule type" value="Genomic_DNA"/>
</dbReference>
<proteinExistence type="predicted"/>
<protein>
    <recommendedName>
        <fullName evidence="3">Carboxypeptidase regulatory-like domain-containing protein</fullName>
    </recommendedName>
</protein>
<sequence>MRMVASLVSCVGVAFLVTGCGGPPTGTVDGQVTIDGKPLDKGVISFAPIDGSGGPPVTANVENGKYRLQAQTGNKRVMISAPLVTGKRKESTAPDAPMVEITEERLSEKYNVRSDLTFEVKSGGNTKDWAVESKPGRKQ</sequence>
<dbReference type="OrthoDB" id="291697at2"/>
<dbReference type="RefSeq" id="WP_088253216.1">
    <property type="nucleotide sequence ID" value="NZ_NIDE01000002.1"/>
</dbReference>
<organism evidence="1 2">
    <name type="scientific">Fimbriiglobus ruber</name>
    <dbReference type="NCBI Taxonomy" id="1908690"/>
    <lineage>
        <taxon>Bacteria</taxon>
        <taxon>Pseudomonadati</taxon>
        <taxon>Planctomycetota</taxon>
        <taxon>Planctomycetia</taxon>
        <taxon>Gemmatales</taxon>
        <taxon>Gemmataceae</taxon>
        <taxon>Fimbriiglobus</taxon>
    </lineage>
</organism>
<name>A0A225DVD7_9BACT</name>
<gene>
    <name evidence="1" type="ORF">FRUB_01821</name>
</gene>
<dbReference type="AlphaFoldDB" id="A0A225DVD7"/>
<accession>A0A225DVD7</accession>
<dbReference type="Proteomes" id="UP000214646">
    <property type="component" value="Unassembled WGS sequence"/>
</dbReference>
<reference evidence="2" key="1">
    <citation type="submission" date="2017-06" db="EMBL/GenBank/DDBJ databases">
        <title>Genome analysis of Fimbriiglobus ruber SP5, the first member of the order Planctomycetales with confirmed chitinolytic capability.</title>
        <authorList>
            <person name="Ravin N.V."/>
            <person name="Rakitin A.L."/>
            <person name="Ivanova A.A."/>
            <person name="Beletsky A.V."/>
            <person name="Kulichevskaya I.S."/>
            <person name="Mardanov A.V."/>
            <person name="Dedysh S.N."/>
        </authorList>
    </citation>
    <scope>NUCLEOTIDE SEQUENCE [LARGE SCALE GENOMIC DNA]</scope>
    <source>
        <strain evidence="2">SP5</strain>
    </source>
</reference>